<keyword evidence="9" id="KW-0508">mRNA splicing</keyword>
<evidence type="ECO:0000256" key="6">
    <source>
        <dbReference type="ARBA" id="ARBA00022833"/>
    </source>
</evidence>
<sequence length="260" mass="30979">MPRFGNETEQLSGAEYLASIYGTEKDKVNCSFYFKIGACRHGDKCSRTHHKPTFSPTVLLKNFYHNPVLDVRQADAFEKASMRNEEEQRYFDEFYEEVYVELERKYGTVDELNVCENIGEHMIGNVYVKFAREEDAEKAVKDLENRWFNGEAIYPELSPVTDFRESRCRQYDLTSCNKGGFCNFMHLKQVSEPMLRRLQRNRRTWQRSERFDNYAREYNRNRDDGRDFDDRGGRGGGGGRRDRYGQDRDYDRGDRRRDRY</sequence>
<evidence type="ECO:0000256" key="2">
    <source>
        <dbReference type="ARBA" id="ARBA00022664"/>
    </source>
</evidence>
<feature type="zinc finger region" description="C3H1-type" evidence="12">
    <location>
        <begin position="24"/>
        <end position="52"/>
    </location>
</feature>
<feature type="domain" description="C3H1-type" evidence="15">
    <location>
        <begin position="162"/>
        <end position="189"/>
    </location>
</feature>
<dbReference type="Pfam" id="PF00076">
    <property type="entry name" value="RRM_1"/>
    <property type="match status" value="1"/>
</dbReference>
<evidence type="ECO:0000256" key="8">
    <source>
        <dbReference type="ARBA" id="ARBA00023125"/>
    </source>
</evidence>
<dbReference type="GO" id="GO:0089701">
    <property type="term" value="C:U2AF complex"/>
    <property type="evidence" value="ECO:0007669"/>
    <property type="project" value="InterPro"/>
</dbReference>
<evidence type="ECO:0000256" key="3">
    <source>
        <dbReference type="ARBA" id="ARBA00022723"/>
    </source>
</evidence>
<dbReference type="InterPro" id="IPR003954">
    <property type="entry name" value="RRM_euk-type"/>
</dbReference>
<organism evidence="16 17">
    <name type="scientific">Acrobeloides nanus</name>
    <dbReference type="NCBI Taxonomy" id="290746"/>
    <lineage>
        <taxon>Eukaryota</taxon>
        <taxon>Metazoa</taxon>
        <taxon>Ecdysozoa</taxon>
        <taxon>Nematoda</taxon>
        <taxon>Chromadorea</taxon>
        <taxon>Rhabditida</taxon>
        <taxon>Tylenchina</taxon>
        <taxon>Cephalobomorpha</taxon>
        <taxon>Cephaloboidea</taxon>
        <taxon>Cephalobidae</taxon>
        <taxon>Acrobeloides</taxon>
    </lineage>
</organism>
<dbReference type="WBParaSite" id="ACRNAN_scaffold1161.g16377.t1">
    <property type="protein sequence ID" value="ACRNAN_scaffold1161.g16377.t1"/>
    <property type="gene ID" value="ACRNAN_scaffold1161.g16377"/>
</dbReference>
<dbReference type="PRINTS" id="PR01848">
    <property type="entry name" value="U2AUXFACTOR"/>
</dbReference>
<keyword evidence="8" id="KW-0238">DNA-binding</keyword>
<dbReference type="AlphaFoldDB" id="A0A914CJU9"/>
<accession>A0A914CJU9</accession>
<feature type="domain" description="RRM" evidence="14">
    <location>
        <begin position="56"/>
        <end position="160"/>
    </location>
</feature>
<keyword evidence="16" id="KW-1185">Reference proteome</keyword>
<dbReference type="SUPFAM" id="SSF54928">
    <property type="entry name" value="RNA-binding domain, RBD"/>
    <property type="match status" value="1"/>
</dbReference>
<dbReference type="InterPro" id="IPR000571">
    <property type="entry name" value="Znf_CCCH"/>
</dbReference>
<reference evidence="17" key="1">
    <citation type="submission" date="2022-11" db="UniProtKB">
        <authorList>
            <consortium name="WormBaseParasite"/>
        </authorList>
    </citation>
    <scope>IDENTIFICATION</scope>
</reference>
<dbReference type="Pfam" id="PF00642">
    <property type="entry name" value="zf-CCCH"/>
    <property type="match status" value="1"/>
</dbReference>
<keyword evidence="2" id="KW-0507">mRNA processing</keyword>
<evidence type="ECO:0000256" key="9">
    <source>
        <dbReference type="ARBA" id="ARBA00023187"/>
    </source>
</evidence>
<keyword evidence="4" id="KW-0677">Repeat</keyword>
<evidence type="ECO:0000256" key="1">
    <source>
        <dbReference type="ARBA" id="ARBA00004123"/>
    </source>
</evidence>
<name>A0A914CJU9_9BILA</name>
<evidence type="ECO:0000256" key="11">
    <source>
        <dbReference type="PROSITE-ProRule" id="PRU00176"/>
    </source>
</evidence>
<dbReference type="GO" id="GO:0003677">
    <property type="term" value="F:DNA binding"/>
    <property type="evidence" value="ECO:0007669"/>
    <property type="project" value="UniProtKB-KW"/>
</dbReference>
<evidence type="ECO:0000256" key="4">
    <source>
        <dbReference type="ARBA" id="ARBA00022737"/>
    </source>
</evidence>
<protein>
    <submittedName>
        <fullName evidence="17">Uncharacterized protein</fullName>
    </submittedName>
</protein>
<evidence type="ECO:0000256" key="7">
    <source>
        <dbReference type="ARBA" id="ARBA00022884"/>
    </source>
</evidence>
<evidence type="ECO:0000259" key="15">
    <source>
        <dbReference type="PROSITE" id="PS50103"/>
    </source>
</evidence>
<evidence type="ECO:0000256" key="5">
    <source>
        <dbReference type="ARBA" id="ARBA00022771"/>
    </source>
</evidence>
<evidence type="ECO:0000259" key="14">
    <source>
        <dbReference type="PROSITE" id="PS50102"/>
    </source>
</evidence>
<evidence type="ECO:0000256" key="10">
    <source>
        <dbReference type="ARBA" id="ARBA00023242"/>
    </source>
</evidence>
<dbReference type="GO" id="GO:0003723">
    <property type="term" value="F:RNA binding"/>
    <property type="evidence" value="ECO:0007669"/>
    <property type="project" value="UniProtKB-UniRule"/>
</dbReference>
<dbReference type="PANTHER" id="PTHR12620">
    <property type="entry name" value="U2 SNRNP AUXILIARY FACTOR, SMALL SUBUNIT"/>
    <property type="match status" value="1"/>
</dbReference>
<dbReference type="InterPro" id="IPR009145">
    <property type="entry name" value="U2AF_small"/>
</dbReference>
<feature type="domain" description="C3H1-type" evidence="15">
    <location>
        <begin position="24"/>
        <end position="52"/>
    </location>
</feature>
<feature type="region of interest" description="Disordered" evidence="13">
    <location>
        <begin position="222"/>
        <end position="260"/>
    </location>
</feature>
<keyword evidence="5 12" id="KW-0863">Zinc-finger</keyword>
<proteinExistence type="predicted"/>
<dbReference type="SMART" id="SM00361">
    <property type="entry name" value="RRM_1"/>
    <property type="match status" value="1"/>
</dbReference>
<keyword evidence="3 12" id="KW-0479">Metal-binding</keyword>
<evidence type="ECO:0000256" key="13">
    <source>
        <dbReference type="SAM" id="MobiDB-lite"/>
    </source>
</evidence>
<evidence type="ECO:0000313" key="17">
    <source>
        <dbReference type="WBParaSite" id="ACRNAN_scaffold1161.g16377.t1"/>
    </source>
</evidence>
<evidence type="ECO:0000313" key="16">
    <source>
        <dbReference type="Proteomes" id="UP000887540"/>
    </source>
</evidence>
<feature type="zinc finger region" description="C3H1-type" evidence="12">
    <location>
        <begin position="162"/>
        <end position="189"/>
    </location>
</feature>
<evidence type="ECO:0000256" key="12">
    <source>
        <dbReference type="PROSITE-ProRule" id="PRU00723"/>
    </source>
</evidence>
<dbReference type="InterPro" id="IPR035979">
    <property type="entry name" value="RBD_domain_sf"/>
</dbReference>
<dbReference type="PROSITE" id="PS50103">
    <property type="entry name" value="ZF_C3H1"/>
    <property type="match status" value="2"/>
</dbReference>
<dbReference type="Gene3D" id="3.30.70.330">
    <property type="match status" value="1"/>
</dbReference>
<comment type="subcellular location">
    <subcellularLocation>
        <location evidence="1">Nucleus</location>
    </subcellularLocation>
</comment>
<dbReference type="GO" id="GO:0000398">
    <property type="term" value="P:mRNA splicing, via spliceosome"/>
    <property type="evidence" value="ECO:0007669"/>
    <property type="project" value="InterPro"/>
</dbReference>
<dbReference type="FunFam" id="3.30.70.330:FF:000122">
    <property type="entry name" value="Splicing factor U2AF small subunit"/>
    <property type="match status" value="1"/>
</dbReference>
<dbReference type="Proteomes" id="UP000887540">
    <property type="component" value="Unplaced"/>
</dbReference>
<dbReference type="InterPro" id="IPR000504">
    <property type="entry name" value="RRM_dom"/>
</dbReference>
<keyword evidence="7 11" id="KW-0694">RNA-binding</keyword>
<dbReference type="InterPro" id="IPR012677">
    <property type="entry name" value="Nucleotide-bd_a/b_plait_sf"/>
</dbReference>
<dbReference type="GO" id="GO:0008270">
    <property type="term" value="F:zinc ion binding"/>
    <property type="evidence" value="ECO:0007669"/>
    <property type="project" value="UniProtKB-KW"/>
</dbReference>
<keyword evidence="10" id="KW-0539">Nucleus</keyword>
<dbReference type="SMART" id="SM00356">
    <property type="entry name" value="ZnF_C3H1"/>
    <property type="match status" value="2"/>
</dbReference>
<keyword evidence="6 12" id="KW-0862">Zinc</keyword>
<dbReference type="PROSITE" id="PS50102">
    <property type="entry name" value="RRM"/>
    <property type="match status" value="1"/>
</dbReference>